<evidence type="ECO:0000313" key="1">
    <source>
        <dbReference type="EMBL" id="MBS9478931.1"/>
    </source>
</evidence>
<dbReference type="CDD" id="cd16441">
    <property type="entry name" value="beta_Kdo_transferase_KpsS"/>
    <property type="match status" value="1"/>
</dbReference>
<gene>
    <name evidence="1" type="ORF">KIP89_17625</name>
</gene>
<accession>A0ABS5RB94</accession>
<name>A0ABS5RB94_9HYPH</name>
<protein>
    <submittedName>
        <fullName evidence="1">Capsular biosynthesis protein</fullName>
    </submittedName>
</protein>
<keyword evidence="2" id="KW-1185">Reference proteome</keyword>
<dbReference type="InterPro" id="IPR007833">
    <property type="entry name" value="Capsule_polysaccharide_synth"/>
</dbReference>
<dbReference type="EMBL" id="JAHCQH010000021">
    <property type="protein sequence ID" value="MBS9478931.1"/>
    <property type="molecule type" value="Genomic_DNA"/>
</dbReference>
<dbReference type="Proteomes" id="UP001166585">
    <property type="component" value="Unassembled WGS sequence"/>
</dbReference>
<sequence length="469" mass="50375">MSGAAAKGAGLDAVAREPMAFAPVTAERRDGPRRVEDVPAPTGAVPTAAAPVREALAGAVFLFLQGPASPFGFRLAQALIARGARVEKVHLCGGDLVFWPGAARLYRGRLADWPAYLERLMAEARVSDLVLFGDCRPYHVPAIACARALGLRMHLLEEGYVRPGRITCERAGVNAHSDLPREPAQVRAQAAGLPEPADAAPLEEPFAPRALWDVRWHLGYGALAPLFRHYRRHTLIHPARDYAGWVLRWLGASGAARRDRAARARLAGEGAYFLFPLQLEGDFQMRVHSDFGSVEEVARLVLGSFAQSAPAGTALLVKRHPYDTRFPASRHMIARLAAELGLAERVVFIEDGDIEPLVAGSAGVVLVNSTTAMLALKHGRPLKVLGRATYDMAGLSHQGALDGFWRAGAAPDPALVAAYRRLVIARTQLDGGFFAPQAIARAVDSLVARFEAERMAGARGADPMAEARG</sequence>
<dbReference type="RefSeq" id="WP_213756890.1">
    <property type="nucleotide sequence ID" value="NZ_JAHCQH010000021.1"/>
</dbReference>
<proteinExistence type="predicted"/>
<organism evidence="1 2">
    <name type="scientific">Ancylobacter radicis</name>
    <dbReference type="NCBI Taxonomy" id="2836179"/>
    <lineage>
        <taxon>Bacteria</taxon>
        <taxon>Pseudomonadati</taxon>
        <taxon>Pseudomonadota</taxon>
        <taxon>Alphaproteobacteria</taxon>
        <taxon>Hyphomicrobiales</taxon>
        <taxon>Xanthobacteraceae</taxon>
        <taxon>Ancylobacter</taxon>
    </lineage>
</organism>
<evidence type="ECO:0000313" key="2">
    <source>
        <dbReference type="Proteomes" id="UP001166585"/>
    </source>
</evidence>
<comment type="caution">
    <text evidence="1">The sequence shown here is derived from an EMBL/GenBank/DDBJ whole genome shotgun (WGS) entry which is preliminary data.</text>
</comment>
<reference evidence="1" key="1">
    <citation type="submission" date="2021-05" db="EMBL/GenBank/DDBJ databases">
        <authorList>
            <person name="Sun Q."/>
            <person name="Inoue M."/>
        </authorList>
    </citation>
    <scope>NUCLEOTIDE SEQUENCE</scope>
    <source>
        <strain evidence="1">VKM B-3255</strain>
    </source>
</reference>
<dbReference type="Pfam" id="PF05159">
    <property type="entry name" value="Capsule_synth"/>
    <property type="match status" value="1"/>
</dbReference>